<evidence type="ECO:0000313" key="1">
    <source>
        <dbReference type="EMBL" id="JAB94640.1"/>
    </source>
</evidence>
<reference evidence="1" key="1">
    <citation type="submission" date="2013-07" db="EMBL/GenBank/DDBJ databases">
        <authorList>
            <person name="Geib S."/>
        </authorList>
    </citation>
    <scope>NUCLEOTIDE SEQUENCE</scope>
</reference>
<accession>W8B0M2</accession>
<dbReference type="AlphaFoldDB" id="W8B0M2"/>
<sequence length="133" mass="15052">MMMRVVMQLIDSIGGGLLIDDRSSGDGGRSGSGWMWSVMMWPPPSPGSGVRPDCRDIVGVVESARQRDSWGLGEGWNNYGYFERDSIKAVPYIFCKQNRNKCSIITARARCDPKCKIQFEQSKHRNTQQFQLM</sequence>
<dbReference type="EMBL" id="GAMC01011915">
    <property type="protein sequence ID" value="JAB94640.1"/>
    <property type="molecule type" value="mRNA"/>
</dbReference>
<organism evidence="1">
    <name type="scientific">Ceratitis capitata</name>
    <name type="common">Mediterranean fruit fly</name>
    <name type="synonym">Tephritis capitata</name>
    <dbReference type="NCBI Taxonomy" id="7213"/>
    <lineage>
        <taxon>Eukaryota</taxon>
        <taxon>Metazoa</taxon>
        <taxon>Ecdysozoa</taxon>
        <taxon>Arthropoda</taxon>
        <taxon>Hexapoda</taxon>
        <taxon>Insecta</taxon>
        <taxon>Pterygota</taxon>
        <taxon>Neoptera</taxon>
        <taxon>Endopterygota</taxon>
        <taxon>Diptera</taxon>
        <taxon>Brachycera</taxon>
        <taxon>Muscomorpha</taxon>
        <taxon>Tephritoidea</taxon>
        <taxon>Tephritidae</taxon>
        <taxon>Ceratitis</taxon>
        <taxon>Ceratitis</taxon>
    </lineage>
</organism>
<name>W8B0M2_CERCA</name>
<proteinExistence type="evidence at transcript level"/>
<reference evidence="1" key="2">
    <citation type="journal article" date="2014" name="BMC Genomics">
        <title>A genomic perspective to assessing quality of mass-reared SIT flies used in Mediterranean fruit fly (Ceratitis capitata) eradication in California.</title>
        <authorList>
            <person name="Calla B."/>
            <person name="Hall B."/>
            <person name="Hou S."/>
            <person name="Geib S.M."/>
        </authorList>
    </citation>
    <scope>NUCLEOTIDE SEQUENCE</scope>
</reference>
<protein>
    <submittedName>
        <fullName evidence="1">Uncharacterized protein</fullName>
    </submittedName>
</protein>